<protein>
    <submittedName>
        <fullName evidence="1">Putative reverse transcriptase and intron maturase</fullName>
    </submittedName>
</protein>
<reference evidence="1" key="1">
    <citation type="journal article" date="2015" name="BMC Evol. Biol.">
        <title>Chloroplast phylogenomic analysis of chlorophyte green algae identifies a novel lineage sister to the Sphaeropleales (Chlorophyceae).</title>
        <authorList>
            <person name="Lemieux C."/>
            <person name="Vincent A.T."/>
            <person name="Labarre A."/>
            <person name="Otis C."/>
            <person name="Turmel M."/>
        </authorList>
    </citation>
    <scope>NUCLEOTIDE SEQUENCE</scope>
</reference>
<dbReference type="EMBL" id="KT625414">
    <property type="protein sequence ID" value="ALO63002.1"/>
    <property type="molecule type" value="Genomic_DNA"/>
</dbReference>
<dbReference type="AlphaFoldDB" id="A0A0S2LP76"/>
<organism evidence="1">
    <name type="scientific">Jenufa minuta</name>
    <name type="common">Green alga</name>
    <dbReference type="NCBI Taxonomy" id="993092"/>
    <lineage>
        <taxon>Eukaryota</taxon>
        <taxon>Viridiplantae</taxon>
        <taxon>Chlorophyta</taxon>
        <taxon>core chlorophytes</taxon>
        <taxon>Chlorophyceae</taxon>
        <taxon>Jenufa</taxon>
    </lineage>
</organism>
<accession>A0A0S2LP76</accession>
<evidence type="ECO:0000313" key="1">
    <source>
        <dbReference type="EMBL" id="ALO63002.1"/>
    </source>
</evidence>
<name>A0A0S2LP76_JENMI</name>
<dbReference type="GeneID" id="26378614"/>
<dbReference type="InterPro" id="IPR043502">
    <property type="entry name" value="DNA/RNA_pol_sf"/>
</dbReference>
<proteinExistence type="predicted"/>
<geneLocation type="chloroplast" evidence="1"/>
<dbReference type="GO" id="GO:0006315">
    <property type="term" value="P:homing of group II introns"/>
    <property type="evidence" value="ECO:0007669"/>
    <property type="project" value="TreeGrafter"/>
</dbReference>
<dbReference type="PANTHER" id="PTHR33642">
    <property type="entry name" value="COX1/OXI3 INTRON 1 PROTEIN-RELATED"/>
    <property type="match status" value="1"/>
</dbReference>
<dbReference type="SUPFAM" id="SSF56672">
    <property type="entry name" value="DNA/RNA polymerases"/>
    <property type="match status" value="1"/>
</dbReference>
<dbReference type="RefSeq" id="YP_009184861.1">
    <property type="nucleotide sequence ID" value="NC_028582.1"/>
</dbReference>
<dbReference type="GO" id="GO:0003964">
    <property type="term" value="F:RNA-directed DNA polymerase activity"/>
    <property type="evidence" value="ECO:0007669"/>
    <property type="project" value="UniProtKB-KW"/>
</dbReference>
<dbReference type="PANTHER" id="PTHR33642:SF4">
    <property type="entry name" value="COX1_OXI3 INTRON 1 PROTEIN-RELATED"/>
    <property type="match status" value="1"/>
</dbReference>
<dbReference type="GO" id="GO:0090615">
    <property type="term" value="P:mitochondrial mRNA processing"/>
    <property type="evidence" value="ECO:0007669"/>
    <property type="project" value="TreeGrafter"/>
</dbReference>
<dbReference type="GO" id="GO:0005739">
    <property type="term" value="C:mitochondrion"/>
    <property type="evidence" value="ECO:0007669"/>
    <property type="project" value="TreeGrafter"/>
</dbReference>
<sequence>MTSNFLVHSSGNSRFFNHLSAHTFRNTDSNHLNYKIYHLLCNPYTFVNAYVNIKKIKRLDDLEEHKIKKIYNFIHAQAIADQFKTGTYDKLFSFKYLTNTNKSRLTITKQVLTQKVVQQAILGILEDIYEPEFRRFTTITYGRVTNYGFRPNMSAFDAIKTLKMYGKKTTFAVTCQLNSPYNFTNHKKLVSILEYRIKDKKFLRLIYKLLNMGILNENPNMHSLEGVPQRGILSSMLLNICMFEFDKYVYSHIFNHRCPLKLSNFAAKPRRFKKMFKTENSYRFSTSFYRRSFSPTSVGIFSSKMVRSFSGPVYSRYGDHWLLLLTDSIQKVQLIKTYLGQYLFNELSVVLNLDNINITRADKRINFLGYVLTTKINSSNRTSGFTKSFKCIYPDKTNIFKYLIRLKVCQGLDL</sequence>
<keyword evidence="1" id="KW-0695">RNA-directed DNA polymerase</keyword>
<dbReference type="CDD" id="cd01651">
    <property type="entry name" value="RT_G2_intron"/>
    <property type="match status" value="1"/>
</dbReference>
<keyword evidence="1" id="KW-0934">Plastid</keyword>
<gene>
    <name evidence="1" type="primary">orf414</name>
</gene>
<keyword evidence="1" id="KW-0808">Transferase</keyword>
<keyword evidence="1" id="KW-0548">Nucleotidyltransferase</keyword>
<keyword evidence="1" id="KW-0150">Chloroplast</keyword>